<name>A0AAV4T4A8_9ARAC</name>
<sequence length="110" mass="11809">MSTDSLFTASPSSPAPRIIVFTFRLACPHPSPGDLASSGSCPLLEITKGRHALQWDGRKRTVRLADPPSGPPPPPRNASVDAAHPFPRIPTVQVLQFETGVNEFSLKPQS</sequence>
<reference evidence="2 3" key="1">
    <citation type="submission" date="2021-06" db="EMBL/GenBank/DDBJ databases">
        <title>Caerostris darwini draft genome.</title>
        <authorList>
            <person name="Kono N."/>
            <person name="Arakawa K."/>
        </authorList>
    </citation>
    <scope>NUCLEOTIDE SEQUENCE [LARGE SCALE GENOMIC DNA]</scope>
</reference>
<organism evidence="2 3">
    <name type="scientific">Caerostris darwini</name>
    <dbReference type="NCBI Taxonomy" id="1538125"/>
    <lineage>
        <taxon>Eukaryota</taxon>
        <taxon>Metazoa</taxon>
        <taxon>Ecdysozoa</taxon>
        <taxon>Arthropoda</taxon>
        <taxon>Chelicerata</taxon>
        <taxon>Arachnida</taxon>
        <taxon>Araneae</taxon>
        <taxon>Araneomorphae</taxon>
        <taxon>Entelegynae</taxon>
        <taxon>Araneoidea</taxon>
        <taxon>Araneidae</taxon>
        <taxon>Caerostris</taxon>
    </lineage>
</organism>
<dbReference type="AlphaFoldDB" id="A0AAV4T4A8"/>
<evidence type="ECO:0000313" key="2">
    <source>
        <dbReference type="EMBL" id="GIY39545.1"/>
    </source>
</evidence>
<protein>
    <submittedName>
        <fullName evidence="2">Uncharacterized protein</fullName>
    </submittedName>
</protein>
<comment type="caution">
    <text evidence="2">The sequence shown here is derived from an EMBL/GenBank/DDBJ whole genome shotgun (WGS) entry which is preliminary data.</text>
</comment>
<evidence type="ECO:0000256" key="1">
    <source>
        <dbReference type="SAM" id="MobiDB-lite"/>
    </source>
</evidence>
<evidence type="ECO:0000313" key="3">
    <source>
        <dbReference type="Proteomes" id="UP001054837"/>
    </source>
</evidence>
<keyword evidence="3" id="KW-1185">Reference proteome</keyword>
<dbReference type="Proteomes" id="UP001054837">
    <property type="component" value="Unassembled WGS sequence"/>
</dbReference>
<accession>A0AAV4T4A8</accession>
<feature type="region of interest" description="Disordered" evidence="1">
    <location>
        <begin position="55"/>
        <end position="85"/>
    </location>
</feature>
<proteinExistence type="predicted"/>
<dbReference type="EMBL" id="BPLQ01008818">
    <property type="protein sequence ID" value="GIY39545.1"/>
    <property type="molecule type" value="Genomic_DNA"/>
</dbReference>
<gene>
    <name evidence="2" type="ORF">CDAR_539211</name>
</gene>